<dbReference type="PIRSF" id="PIRSF028688">
    <property type="entry name" value="UCP_imp_028688"/>
    <property type="match status" value="1"/>
</dbReference>
<dbReference type="EMBL" id="JACIGI010000002">
    <property type="protein sequence ID" value="MBB4284649.1"/>
    <property type="molecule type" value="Genomic_DNA"/>
</dbReference>
<dbReference type="Pfam" id="PF17680">
    <property type="entry name" value="FlgO"/>
    <property type="match status" value="1"/>
</dbReference>
<organism evidence="3 4">
    <name type="scientific">Roseospira goensis</name>
    <dbReference type="NCBI Taxonomy" id="391922"/>
    <lineage>
        <taxon>Bacteria</taxon>
        <taxon>Pseudomonadati</taxon>
        <taxon>Pseudomonadota</taxon>
        <taxon>Alphaproteobacteria</taxon>
        <taxon>Rhodospirillales</taxon>
        <taxon>Rhodospirillaceae</taxon>
        <taxon>Roseospira</taxon>
    </lineage>
</organism>
<evidence type="ECO:0000313" key="3">
    <source>
        <dbReference type="EMBL" id="MBB4284649.1"/>
    </source>
</evidence>
<dbReference type="InterPro" id="IPR041215">
    <property type="entry name" value="FlgO_dom"/>
</dbReference>
<dbReference type="InterPro" id="IPR014549">
    <property type="entry name" value="FlgO"/>
</dbReference>
<evidence type="ECO:0000256" key="1">
    <source>
        <dbReference type="SAM" id="SignalP"/>
    </source>
</evidence>
<dbReference type="RefSeq" id="WP_184431126.1">
    <property type="nucleotide sequence ID" value="NZ_JACIGI010000002.1"/>
</dbReference>
<sequence>MSPLLRPLLIIPALLLAACAEDPRPASTLTEPEAGRPAVDIELASYAAADQLMEFSRAPLNPDKPIVVTTLVSGSDLRTSSPLGRLVSEQVATRLANAGFTVRELRFGTAFKAREGTGELVLSRDMRDLSRSVGAQAVVAGTYTPARTRVFINAKLIQASTGDVLSAVDFELPRSDDLETLTPMPASGFNATRYDRHPVSAY</sequence>
<feature type="signal peptide" evidence="1">
    <location>
        <begin position="1"/>
        <end position="20"/>
    </location>
</feature>
<feature type="chain" id="PRO_5031517317" evidence="1">
    <location>
        <begin position="21"/>
        <end position="202"/>
    </location>
</feature>
<comment type="caution">
    <text evidence="3">The sequence shown here is derived from an EMBL/GenBank/DDBJ whole genome shotgun (WGS) entry which is preliminary data.</text>
</comment>
<gene>
    <name evidence="3" type="ORF">GGD88_000356</name>
</gene>
<keyword evidence="1" id="KW-0732">Signal</keyword>
<proteinExistence type="predicted"/>
<accession>A0A7W6RXZ9</accession>
<dbReference type="AlphaFoldDB" id="A0A7W6RXZ9"/>
<name>A0A7W6RXZ9_9PROT</name>
<feature type="domain" description="FlgO" evidence="2">
    <location>
        <begin position="46"/>
        <end position="175"/>
    </location>
</feature>
<evidence type="ECO:0000259" key="2">
    <source>
        <dbReference type="Pfam" id="PF17680"/>
    </source>
</evidence>
<reference evidence="3 4" key="1">
    <citation type="submission" date="2020-08" db="EMBL/GenBank/DDBJ databases">
        <title>Genome sequencing of Purple Non-Sulfur Bacteria from various extreme environments.</title>
        <authorList>
            <person name="Mayer M."/>
        </authorList>
    </citation>
    <scope>NUCLEOTIDE SEQUENCE [LARGE SCALE GENOMIC DNA]</scope>
    <source>
        <strain evidence="3 4">JA135</strain>
    </source>
</reference>
<evidence type="ECO:0000313" key="4">
    <source>
        <dbReference type="Proteomes" id="UP000555728"/>
    </source>
</evidence>
<dbReference type="Proteomes" id="UP000555728">
    <property type="component" value="Unassembled WGS sequence"/>
</dbReference>
<protein>
    <submittedName>
        <fullName evidence="3">TolB-like protein</fullName>
    </submittedName>
</protein>
<keyword evidence="4" id="KW-1185">Reference proteome</keyword>
<dbReference type="PROSITE" id="PS51257">
    <property type="entry name" value="PROKAR_LIPOPROTEIN"/>
    <property type="match status" value="1"/>
</dbReference>